<comment type="caution">
    <text evidence="6">The sequence shown here is derived from an EMBL/GenBank/DDBJ whole genome shotgun (WGS) entry which is preliminary data.</text>
</comment>
<keyword evidence="3" id="KW-0560">Oxidoreductase</keyword>
<evidence type="ECO:0000256" key="3">
    <source>
        <dbReference type="ARBA" id="ARBA00023002"/>
    </source>
</evidence>
<dbReference type="AlphaFoldDB" id="A0A9W7XUF6"/>
<dbReference type="PANTHER" id="PTHR11709:SF361">
    <property type="entry name" value="IRON TRANSPORT MULTICOPPER OXIDASE FET3"/>
    <property type="match status" value="1"/>
</dbReference>
<dbReference type="EMBL" id="JANBOI010002973">
    <property type="protein sequence ID" value="KAJ1719225.1"/>
    <property type="molecule type" value="Genomic_DNA"/>
</dbReference>
<dbReference type="InterPro" id="IPR045087">
    <property type="entry name" value="Cu-oxidase_fam"/>
</dbReference>
<dbReference type="OrthoDB" id="2121828at2759"/>
<evidence type="ECO:0000259" key="5">
    <source>
        <dbReference type="Pfam" id="PF07731"/>
    </source>
</evidence>
<reference evidence="6" key="1">
    <citation type="submission" date="2022-07" db="EMBL/GenBank/DDBJ databases">
        <title>Phylogenomic reconstructions and comparative analyses of Kickxellomycotina fungi.</title>
        <authorList>
            <person name="Reynolds N.K."/>
            <person name="Stajich J.E."/>
            <person name="Barry K."/>
            <person name="Grigoriev I.V."/>
            <person name="Crous P."/>
            <person name="Smith M.E."/>
        </authorList>
    </citation>
    <scope>NUCLEOTIDE SEQUENCE</scope>
    <source>
        <strain evidence="6">BCRC 34381</strain>
    </source>
</reference>
<feature type="domain" description="Plastocyanin-like" evidence="4">
    <location>
        <begin position="3"/>
        <end position="125"/>
    </location>
</feature>
<dbReference type="GO" id="GO:0016491">
    <property type="term" value="F:oxidoreductase activity"/>
    <property type="evidence" value="ECO:0007669"/>
    <property type="project" value="UniProtKB-KW"/>
</dbReference>
<dbReference type="Pfam" id="PF07731">
    <property type="entry name" value="Cu-oxidase_2"/>
    <property type="match status" value="1"/>
</dbReference>
<evidence type="ECO:0000313" key="7">
    <source>
        <dbReference type="Proteomes" id="UP001143981"/>
    </source>
</evidence>
<dbReference type="PROSITE" id="PS00080">
    <property type="entry name" value="MULTICOPPER_OXIDASE2"/>
    <property type="match status" value="1"/>
</dbReference>
<keyword evidence="7" id="KW-1185">Reference proteome</keyword>
<dbReference type="PROSITE" id="PS00079">
    <property type="entry name" value="MULTICOPPER_OXIDASE1"/>
    <property type="match status" value="1"/>
</dbReference>
<feature type="non-terminal residue" evidence="6">
    <location>
        <position position="1"/>
    </location>
</feature>
<accession>A0A9W7XUF6</accession>
<protein>
    <submittedName>
        <fullName evidence="6">Ferroxidase fet3</fullName>
    </submittedName>
</protein>
<feature type="domain" description="Plastocyanin-like" evidence="5">
    <location>
        <begin position="213"/>
        <end position="357"/>
    </location>
</feature>
<evidence type="ECO:0000256" key="1">
    <source>
        <dbReference type="ARBA" id="ARBA00010609"/>
    </source>
</evidence>
<dbReference type="PANTHER" id="PTHR11709">
    <property type="entry name" value="MULTI-COPPER OXIDASE"/>
    <property type="match status" value="1"/>
</dbReference>
<keyword evidence="2" id="KW-0479">Metal-binding</keyword>
<dbReference type="InterPro" id="IPR002355">
    <property type="entry name" value="Cu_oxidase_Cu_BS"/>
</dbReference>
<dbReference type="Pfam" id="PF00394">
    <property type="entry name" value="Cu-oxidase"/>
    <property type="match status" value="1"/>
</dbReference>
<dbReference type="Gene3D" id="2.60.40.420">
    <property type="entry name" value="Cupredoxins - blue copper proteins"/>
    <property type="match status" value="2"/>
</dbReference>
<dbReference type="SUPFAM" id="SSF49503">
    <property type="entry name" value="Cupredoxins"/>
    <property type="match status" value="2"/>
</dbReference>
<comment type="similarity">
    <text evidence="1">Belongs to the multicopper oxidase family.</text>
</comment>
<name>A0A9W7XUF6_9FUNG</name>
<proteinExistence type="inferred from homology"/>
<sequence length="403" mass="45162">DILLSLEDWYVTESHDKIAEVTAPNAPFPPKPNFPFALINGYNGNDTKPIKFVPGKRYRFRLVSMSITEWFKFRIPGHKLDIIETDGIRSKPHAVDGLDIGPGQRYSVIVTAHDSAKFNFVYNVTLYANFVPLIKGLNPRYYYGLIEYRKGAEVKRLPPVDDSELKWADDIELQPIDGQPALPVDRQIELTSRELVTTDHRQLRTLNTYTYAEPQVPSLFSAFSTGSQSANPGIYGPQTEAHVLQHMEVVEIKLNNPMGFVHSFHLHGHVFQVVEYGPVDRSSIVLSQSTNKTANDIVLPPLRKSIGAPMRRDTLVISPYQYVRLRFRADNPGVWMFHCHMDTHFAAGLAITFVEAPEILQQRQSLPAALQKMCTIQGIPASGNAVGKQGLDLSGLPPVPQPL</sequence>
<dbReference type="Proteomes" id="UP001143981">
    <property type="component" value="Unassembled WGS sequence"/>
</dbReference>
<dbReference type="InterPro" id="IPR008972">
    <property type="entry name" value="Cupredoxin"/>
</dbReference>
<evidence type="ECO:0000259" key="4">
    <source>
        <dbReference type="Pfam" id="PF00394"/>
    </source>
</evidence>
<evidence type="ECO:0000256" key="2">
    <source>
        <dbReference type="ARBA" id="ARBA00022723"/>
    </source>
</evidence>
<gene>
    <name evidence="6" type="primary">FET3_9</name>
    <name evidence="6" type="ORF">LPJ61_006351</name>
</gene>
<organism evidence="6 7">
    <name type="scientific">Coemansia biformis</name>
    <dbReference type="NCBI Taxonomy" id="1286918"/>
    <lineage>
        <taxon>Eukaryota</taxon>
        <taxon>Fungi</taxon>
        <taxon>Fungi incertae sedis</taxon>
        <taxon>Zoopagomycota</taxon>
        <taxon>Kickxellomycotina</taxon>
        <taxon>Kickxellomycetes</taxon>
        <taxon>Kickxellales</taxon>
        <taxon>Kickxellaceae</taxon>
        <taxon>Coemansia</taxon>
    </lineage>
</organism>
<evidence type="ECO:0000313" key="6">
    <source>
        <dbReference type="EMBL" id="KAJ1719225.1"/>
    </source>
</evidence>
<dbReference type="GO" id="GO:0005507">
    <property type="term" value="F:copper ion binding"/>
    <property type="evidence" value="ECO:0007669"/>
    <property type="project" value="InterPro"/>
</dbReference>
<dbReference type="InterPro" id="IPR001117">
    <property type="entry name" value="Cu-oxidase_2nd"/>
</dbReference>
<dbReference type="InterPro" id="IPR011706">
    <property type="entry name" value="Cu-oxidase_C"/>
</dbReference>
<dbReference type="InterPro" id="IPR033138">
    <property type="entry name" value="Cu_oxidase_CS"/>
</dbReference>